<accession>A0A9W6LME2</accession>
<sequence length="213" mass="24914">MNRKEMARLMPELNRDDIEQLMKEGLEGEFILHHLTKKDALFPKDDKAYLVKSGDAFVHAYTDDGLEFHIRLQKDEGIGMLNIFIEEELDFILRGMDRCTVLEIPIKKALQTTSIKFILSLYEKMLSAMSINLFKMLKNYAAKVNYTNEQYLLNFIVTRGGSYRFSSSEDLAHLLHIDLRTFQRIIRKLSDRGVLIKEKNFIEILDYDAIQKI</sequence>
<gene>
    <name evidence="1" type="ORF">PM10SUCC1_12130</name>
</gene>
<reference evidence="1" key="1">
    <citation type="submission" date="2022-12" db="EMBL/GenBank/DDBJ databases">
        <title>Reference genome sequencing for broad-spectrum identification of bacterial and archaeal isolates by mass spectrometry.</title>
        <authorList>
            <person name="Sekiguchi Y."/>
            <person name="Tourlousse D.M."/>
        </authorList>
    </citation>
    <scope>NUCLEOTIDE SEQUENCE</scope>
    <source>
        <strain evidence="1">10succ1</strain>
    </source>
</reference>
<dbReference type="RefSeq" id="WP_281834372.1">
    <property type="nucleotide sequence ID" value="NZ_BSDY01000005.1"/>
</dbReference>
<dbReference type="InterPro" id="IPR036390">
    <property type="entry name" value="WH_DNA-bd_sf"/>
</dbReference>
<dbReference type="EMBL" id="BSDY01000005">
    <property type="protein sequence ID" value="GLI55699.1"/>
    <property type="molecule type" value="Genomic_DNA"/>
</dbReference>
<dbReference type="SUPFAM" id="SSF46785">
    <property type="entry name" value="Winged helix' DNA-binding domain"/>
    <property type="match status" value="1"/>
</dbReference>
<proteinExistence type="predicted"/>
<evidence type="ECO:0000313" key="1">
    <source>
        <dbReference type="EMBL" id="GLI55699.1"/>
    </source>
</evidence>
<organism evidence="1 2">
    <name type="scientific">Propionigenium maris DSM 9537</name>
    <dbReference type="NCBI Taxonomy" id="1123000"/>
    <lineage>
        <taxon>Bacteria</taxon>
        <taxon>Fusobacteriati</taxon>
        <taxon>Fusobacteriota</taxon>
        <taxon>Fusobacteriia</taxon>
        <taxon>Fusobacteriales</taxon>
        <taxon>Fusobacteriaceae</taxon>
        <taxon>Propionigenium</taxon>
    </lineage>
</organism>
<dbReference type="Proteomes" id="UP001144471">
    <property type="component" value="Unassembled WGS sequence"/>
</dbReference>
<dbReference type="AlphaFoldDB" id="A0A9W6LME2"/>
<keyword evidence="2" id="KW-1185">Reference proteome</keyword>
<name>A0A9W6LME2_9FUSO</name>
<evidence type="ECO:0000313" key="2">
    <source>
        <dbReference type="Proteomes" id="UP001144471"/>
    </source>
</evidence>
<dbReference type="SUPFAM" id="SSF51206">
    <property type="entry name" value="cAMP-binding domain-like"/>
    <property type="match status" value="1"/>
</dbReference>
<comment type="caution">
    <text evidence="1">The sequence shown here is derived from an EMBL/GenBank/DDBJ whole genome shotgun (WGS) entry which is preliminary data.</text>
</comment>
<dbReference type="Gene3D" id="2.60.120.10">
    <property type="entry name" value="Jelly Rolls"/>
    <property type="match status" value="1"/>
</dbReference>
<protein>
    <submittedName>
        <fullName evidence="1">Uncharacterized protein</fullName>
    </submittedName>
</protein>
<dbReference type="InterPro" id="IPR014710">
    <property type="entry name" value="RmlC-like_jellyroll"/>
</dbReference>
<dbReference type="InterPro" id="IPR018490">
    <property type="entry name" value="cNMP-bd_dom_sf"/>
</dbReference>